<dbReference type="Gene3D" id="2.70.70.10">
    <property type="entry name" value="Glucose Permease (Domain IIA)"/>
    <property type="match status" value="1"/>
</dbReference>
<dbReference type="Pfam" id="PF01551">
    <property type="entry name" value="Peptidase_M23"/>
    <property type="match status" value="1"/>
</dbReference>
<gene>
    <name evidence="3" type="ORF">H9814_03215</name>
</gene>
<evidence type="ECO:0000313" key="4">
    <source>
        <dbReference type="Proteomes" id="UP000824028"/>
    </source>
</evidence>
<evidence type="ECO:0000259" key="2">
    <source>
        <dbReference type="Pfam" id="PF01551"/>
    </source>
</evidence>
<keyword evidence="1" id="KW-0472">Membrane</keyword>
<keyword evidence="1" id="KW-1133">Transmembrane helix</keyword>
<dbReference type="AlphaFoldDB" id="A0A9D2E862"/>
<keyword evidence="1" id="KW-0812">Transmembrane</keyword>
<dbReference type="Proteomes" id="UP000824028">
    <property type="component" value="Unassembled WGS sequence"/>
</dbReference>
<comment type="caution">
    <text evidence="3">The sequence shown here is derived from an EMBL/GenBank/DDBJ whole genome shotgun (WGS) entry which is preliminary data.</text>
</comment>
<organism evidence="3 4">
    <name type="scientific">Candidatus Bacteroides merdigallinarum</name>
    <dbReference type="NCBI Taxonomy" id="2838473"/>
    <lineage>
        <taxon>Bacteria</taxon>
        <taxon>Pseudomonadati</taxon>
        <taxon>Bacteroidota</taxon>
        <taxon>Bacteroidia</taxon>
        <taxon>Bacteroidales</taxon>
        <taxon>Bacteroidaceae</taxon>
        <taxon>Bacteroides</taxon>
    </lineage>
</organism>
<dbReference type="InterPro" id="IPR016047">
    <property type="entry name" value="M23ase_b-sheet_dom"/>
</dbReference>
<dbReference type="PANTHER" id="PTHR21666:SF268">
    <property type="entry name" value="PEPTIDASE M23 DOMAIN-CONTAINING PROTEIN"/>
    <property type="match status" value="1"/>
</dbReference>
<dbReference type="InterPro" id="IPR011055">
    <property type="entry name" value="Dup_hybrid_motif"/>
</dbReference>
<dbReference type="PANTHER" id="PTHR21666">
    <property type="entry name" value="PEPTIDASE-RELATED"/>
    <property type="match status" value="1"/>
</dbReference>
<protein>
    <submittedName>
        <fullName evidence="3">M23 family metallopeptidase</fullName>
    </submittedName>
</protein>
<sequence>MRYIHGYKKTKKLGIILLAIIVIPLLIPQSLEMPVQGATNADFNLQTFWYHPWGSSIVHKGVDIFAKRGTSIHAATRGIVLFTGSLGKGGNIVLVLGPKWRLHYYAHLDEVRTSAFSLVGNDTEIGTVGNTGNAATTPAHLHYAIGTFIPYPWRIDSSPLGWQKMFYLNPIQYLK</sequence>
<dbReference type="GO" id="GO:0004222">
    <property type="term" value="F:metalloendopeptidase activity"/>
    <property type="evidence" value="ECO:0007669"/>
    <property type="project" value="TreeGrafter"/>
</dbReference>
<dbReference type="InterPro" id="IPR050570">
    <property type="entry name" value="Cell_wall_metabolism_enzyme"/>
</dbReference>
<dbReference type="CDD" id="cd12797">
    <property type="entry name" value="M23_peptidase"/>
    <property type="match status" value="1"/>
</dbReference>
<feature type="domain" description="M23ase beta-sheet core" evidence="2">
    <location>
        <begin position="58"/>
        <end position="145"/>
    </location>
</feature>
<accession>A0A9D2E862</accession>
<proteinExistence type="predicted"/>
<name>A0A9D2E862_9BACE</name>
<evidence type="ECO:0000256" key="1">
    <source>
        <dbReference type="SAM" id="Phobius"/>
    </source>
</evidence>
<feature type="transmembrane region" description="Helical" evidence="1">
    <location>
        <begin position="12"/>
        <end position="31"/>
    </location>
</feature>
<dbReference type="SUPFAM" id="SSF51261">
    <property type="entry name" value="Duplicated hybrid motif"/>
    <property type="match status" value="1"/>
</dbReference>
<dbReference type="EMBL" id="DXBX01000026">
    <property type="protein sequence ID" value="HIZ32545.1"/>
    <property type="molecule type" value="Genomic_DNA"/>
</dbReference>
<reference evidence="3" key="1">
    <citation type="journal article" date="2021" name="PeerJ">
        <title>Extensive microbial diversity within the chicken gut microbiome revealed by metagenomics and culture.</title>
        <authorList>
            <person name="Gilroy R."/>
            <person name="Ravi A."/>
            <person name="Getino M."/>
            <person name="Pursley I."/>
            <person name="Horton D.L."/>
            <person name="Alikhan N.F."/>
            <person name="Baker D."/>
            <person name="Gharbi K."/>
            <person name="Hall N."/>
            <person name="Watson M."/>
            <person name="Adriaenssens E.M."/>
            <person name="Foster-Nyarko E."/>
            <person name="Jarju S."/>
            <person name="Secka A."/>
            <person name="Antonio M."/>
            <person name="Oren A."/>
            <person name="Chaudhuri R.R."/>
            <person name="La Ragione R."/>
            <person name="Hildebrand F."/>
            <person name="Pallen M.J."/>
        </authorList>
    </citation>
    <scope>NUCLEOTIDE SEQUENCE</scope>
    <source>
        <strain evidence="3">ChiHjej9B8-1298</strain>
    </source>
</reference>
<evidence type="ECO:0000313" key="3">
    <source>
        <dbReference type="EMBL" id="HIZ32545.1"/>
    </source>
</evidence>
<reference evidence="3" key="2">
    <citation type="submission" date="2021-04" db="EMBL/GenBank/DDBJ databases">
        <authorList>
            <person name="Gilroy R."/>
        </authorList>
    </citation>
    <scope>NUCLEOTIDE SEQUENCE</scope>
    <source>
        <strain evidence="3">ChiHjej9B8-1298</strain>
    </source>
</reference>